<gene>
    <name evidence="4" type="ORF">V6N11_026181</name>
</gene>
<feature type="transmembrane region" description="Helical" evidence="2">
    <location>
        <begin position="104"/>
        <end position="124"/>
    </location>
</feature>
<keyword evidence="2" id="KW-0472">Membrane</keyword>
<name>A0ABR2SUX6_9ROSI</name>
<comment type="caution">
    <text evidence="4">The sequence shown here is derived from an EMBL/GenBank/DDBJ whole genome shotgun (WGS) entry which is preliminary data.</text>
</comment>
<feature type="chain" id="PRO_5047128736" evidence="3">
    <location>
        <begin position="22"/>
        <end position="214"/>
    </location>
</feature>
<feature type="region of interest" description="Disordered" evidence="1">
    <location>
        <begin position="32"/>
        <end position="99"/>
    </location>
</feature>
<reference evidence="4 5" key="1">
    <citation type="journal article" date="2024" name="G3 (Bethesda)">
        <title>Genome assembly of Hibiscus sabdariffa L. provides insights into metabolisms of medicinal natural products.</title>
        <authorList>
            <person name="Kim T."/>
        </authorList>
    </citation>
    <scope>NUCLEOTIDE SEQUENCE [LARGE SCALE GENOMIC DNA]</scope>
    <source>
        <strain evidence="4">TK-2024</strain>
        <tissue evidence="4">Old leaves</tissue>
    </source>
</reference>
<feature type="region of interest" description="Disordered" evidence="1">
    <location>
        <begin position="155"/>
        <end position="182"/>
    </location>
</feature>
<keyword evidence="2" id="KW-0812">Transmembrane</keyword>
<evidence type="ECO:0000313" key="4">
    <source>
        <dbReference type="EMBL" id="KAK9029056.1"/>
    </source>
</evidence>
<protein>
    <submittedName>
        <fullName evidence="4">Uncharacterized protein</fullName>
    </submittedName>
</protein>
<proteinExistence type="predicted"/>
<dbReference type="PANTHER" id="PTHR36721:SF8">
    <property type="entry name" value="EARLY NODULIN-20-LIKE"/>
    <property type="match status" value="1"/>
</dbReference>
<keyword evidence="3" id="KW-0732">Signal</keyword>
<accession>A0ABR2SUX6</accession>
<feature type="compositionally biased region" description="Polar residues" evidence="1">
    <location>
        <begin position="44"/>
        <end position="53"/>
    </location>
</feature>
<dbReference type="EMBL" id="JBBPBN010000011">
    <property type="protein sequence ID" value="KAK9029056.1"/>
    <property type="molecule type" value="Genomic_DNA"/>
</dbReference>
<feature type="signal peptide" evidence="3">
    <location>
        <begin position="1"/>
        <end position="21"/>
    </location>
</feature>
<evidence type="ECO:0000256" key="3">
    <source>
        <dbReference type="SAM" id="SignalP"/>
    </source>
</evidence>
<evidence type="ECO:0000256" key="2">
    <source>
        <dbReference type="SAM" id="Phobius"/>
    </source>
</evidence>
<keyword evidence="2" id="KW-1133">Transmembrane helix</keyword>
<evidence type="ECO:0000256" key="1">
    <source>
        <dbReference type="SAM" id="MobiDB-lite"/>
    </source>
</evidence>
<dbReference type="Proteomes" id="UP001396334">
    <property type="component" value="Unassembled WGS sequence"/>
</dbReference>
<keyword evidence="5" id="KW-1185">Reference proteome</keyword>
<organism evidence="4 5">
    <name type="scientific">Hibiscus sabdariffa</name>
    <name type="common">roselle</name>
    <dbReference type="NCBI Taxonomy" id="183260"/>
    <lineage>
        <taxon>Eukaryota</taxon>
        <taxon>Viridiplantae</taxon>
        <taxon>Streptophyta</taxon>
        <taxon>Embryophyta</taxon>
        <taxon>Tracheophyta</taxon>
        <taxon>Spermatophyta</taxon>
        <taxon>Magnoliopsida</taxon>
        <taxon>eudicotyledons</taxon>
        <taxon>Gunneridae</taxon>
        <taxon>Pentapetalae</taxon>
        <taxon>rosids</taxon>
        <taxon>malvids</taxon>
        <taxon>Malvales</taxon>
        <taxon>Malvaceae</taxon>
        <taxon>Malvoideae</taxon>
        <taxon>Hibiscus</taxon>
    </lineage>
</organism>
<feature type="compositionally biased region" description="Low complexity" evidence="1">
    <location>
        <begin position="63"/>
        <end position="73"/>
    </location>
</feature>
<dbReference type="PANTHER" id="PTHR36721">
    <property type="entry name" value="PROLINE-RICH FAMILY PROTEIN"/>
    <property type="match status" value="1"/>
</dbReference>
<sequence length="214" mass="22877">MAKVGFFLTFIFFFVVQLSFAAYSPAPAPSFPADSSPQLAPTPGTDSPDSAPSISPEPFPSDLALGNSLASSPAPSPYDASDINAGGMEEEAGGEGGMKSGKKAGVVIAVVAAACLVSIGGLVYKKRQDNIRRAQYGYAATREMLTRSMRTMLLRPSPHPSSSASYHLDYKGTPTHRDTESGKRCEDDRYDCLYFHLHAAKHSNESVLFTESET</sequence>
<evidence type="ECO:0000313" key="5">
    <source>
        <dbReference type="Proteomes" id="UP001396334"/>
    </source>
</evidence>